<name>A0A6S6TV46_9BACT</name>
<reference evidence="2" key="1">
    <citation type="submission" date="2020-01" db="EMBL/GenBank/DDBJ databases">
        <authorList>
            <person name="Meier V. D."/>
            <person name="Meier V D."/>
        </authorList>
    </citation>
    <scope>NUCLEOTIDE SEQUENCE</scope>
    <source>
        <strain evidence="2">HLG_WM_MAG_02</strain>
    </source>
</reference>
<proteinExistence type="predicted"/>
<evidence type="ECO:0008006" key="3">
    <source>
        <dbReference type="Google" id="ProtNLM"/>
    </source>
</evidence>
<feature type="coiled-coil region" evidence="1">
    <location>
        <begin position="116"/>
        <end position="150"/>
    </location>
</feature>
<evidence type="ECO:0000256" key="1">
    <source>
        <dbReference type="SAM" id="Coils"/>
    </source>
</evidence>
<keyword evidence="1" id="KW-0175">Coiled coil</keyword>
<protein>
    <recommendedName>
        <fullName evidence="3">Transposase</fullName>
    </recommendedName>
</protein>
<dbReference type="EMBL" id="CACVAZ010000134">
    <property type="protein sequence ID" value="CAA6820610.1"/>
    <property type="molecule type" value="Genomic_DNA"/>
</dbReference>
<organism evidence="2">
    <name type="scientific">uncultured Sulfurovum sp</name>
    <dbReference type="NCBI Taxonomy" id="269237"/>
    <lineage>
        <taxon>Bacteria</taxon>
        <taxon>Pseudomonadati</taxon>
        <taxon>Campylobacterota</taxon>
        <taxon>Epsilonproteobacteria</taxon>
        <taxon>Campylobacterales</taxon>
        <taxon>Sulfurovaceae</taxon>
        <taxon>Sulfurovum</taxon>
        <taxon>environmental samples</taxon>
    </lineage>
</organism>
<evidence type="ECO:0000313" key="2">
    <source>
        <dbReference type="EMBL" id="CAA6820610.1"/>
    </source>
</evidence>
<sequence length="167" mass="19358">MVRVCQWVLLIGEKQCVELSRYMMIKGKENILYIANAPEYGKKTFKERLDKEILSIKKQFPEAKIIGVADGAKENWTFLEQYTVANTLDYYHATEYLSKASKGIHPRSKVQRETWYEKASDTLKNVQDGAKDLLQEIEGLKDKKLSLSIKNGVDATITYFNNMMWLH</sequence>
<accession>A0A6S6TV46</accession>
<dbReference type="AlphaFoldDB" id="A0A6S6TV46"/>
<gene>
    <name evidence="2" type="ORF">HELGO_WM47729</name>
</gene>